<feature type="domain" description="DUF4815" evidence="1">
    <location>
        <begin position="14"/>
        <end position="132"/>
    </location>
</feature>
<dbReference type="InterPro" id="IPR032096">
    <property type="entry name" value="DUF4815"/>
</dbReference>
<name>A0A381YAP1_9ZZZZ</name>
<feature type="domain" description="DUF4815" evidence="1">
    <location>
        <begin position="247"/>
        <end position="431"/>
    </location>
</feature>
<reference evidence="2" key="1">
    <citation type="submission" date="2018-05" db="EMBL/GenBank/DDBJ databases">
        <authorList>
            <person name="Lanie J.A."/>
            <person name="Ng W.-L."/>
            <person name="Kazmierczak K.M."/>
            <person name="Andrzejewski T.M."/>
            <person name="Davidsen T.M."/>
            <person name="Wayne K.J."/>
            <person name="Tettelin H."/>
            <person name="Glass J.I."/>
            <person name="Rusch D."/>
            <person name="Podicherti R."/>
            <person name="Tsui H.-C.T."/>
            <person name="Winkler M.E."/>
        </authorList>
    </citation>
    <scope>NUCLEOTIDE SEQUENCE</scope>
</reference>
<dbReference type="Pfam" id="PF16075">
    <property type="entry name" value="DUF4815"/>
    <property type="match status" value="3"/>
</dbReference>
<proteinExistence type="predicted"/>
<feature type="domain" description="DUF4815" evidence="1">
    <location>
        <begin position="910"/>
        <end position="1140"/>
    </location>
</feature>
<accession>A0A381YAP1</accession>
<sequence>MSSNINLDLNQSPYYEDYDETKNFHQVLYKPAVAVQARELTQSQTILRNQIKKFGDHVFENGSKVTGGELTLNLDYEYVKLQAQYNSVDINVATFAGKTVIGSQSGTKALVINQTAVDAVTGDPNTIFVKYITGGSTTTKIQAIAVTTPGSGYLTAPVVTITGGGGSGGAATAVISNGYVLHINVTNQGSGYTSTPTVSITGGSGSGAVGTATLDTAPAFLGGERISASDLSISALAKASSPTGKGSAVSINLGVFYVSGNFIDKAEETIILDKYTNTPSYKVGVQVTASLVASGDDTTLLDNAQGSYNYAAPGADRLKFALALTKKTLTSIDDTDFYELLRVNNGIKEKDIQIPIYSVLEDTFARRTFDESGSYTVRAFNVQLKDDPNDSTKFIVRLDPGKAYVEGYEHETIISTDITIDKARDYITVNNFDRLMQYGNYIIVKDYFGLYNITTHATVDLHNVAHASLTLTNPGTYAASKIGTAKIRAIDYVSGTGANQVINMYLYDINMSSSDFTAIESVIVPVDAATTPVVVSAKSNIDDSGKVGATSAGDVNIYETNFNTLVFPLSQNTIKTIRDDSNVVDTSYTTKRVFENVSFTSGAATISTAGGTETFYGTGALSATNKREYYTTTVKTVGNSGLAIGEQVAFDGGGQTVTVNGPSNTTITFNDGTGSANFTADIIATINIDSKAEKIKALTKSEVLNITSPNTTVLDSDSLTKSDVYKIHAIYDSANGSNNATLPTLTVTSAAGALTAGETITGGTSGAKGTVIVGATNTTTVTYVVVSGTFVAETITGGTSSVTKAVTSVAAGSTDITSRYELDTGQRDNFYDHGSIKLKSGQTAPTGRIGIVFDFFTHTGVGYLSTDSYAAVGYDNIPTYTSPTSGEKVELRDCIDFRPRRTDGATTIQNIELPVPNTNWSADYSYYLPRVDTVFLSRDKKFGSNTGLSSLGTVPPSRLTGTMDLYVIYIPAYTFNASDVTTKYVENKRYTMRDIGRLEKRVQNVEYYTSLSLLEKEAEDLSIKDAAGLERFKNGMLVDGFFGHSVGNVLSADYKCSIDFKQNILRPPFVSNNTDVIYDAASSTGVQLTGDLITLPYVKTAIVSQTVASKAVNVNPFAILAWIGVVKLDPPSDNWIDTTTRPEVVVNMSGENSGWEKLIGMGFGSQWGDWKTTWIGEEEIEVHERTAISRAQWPFLGWETLETVTRREQQTRVGIRSEITGVDTVRNSIGDRIVDVSIVPFIRSRDLTINVTGMKPNTRVYPRFDNIDVAAYCTPSGGSLGGNIYTDDAGTIAPFTFAIPNSDTLRFRTGERQFLLVDNSSGDLVTAGTYGETVYQAQGLLQAKENVIVSTRVPHIERGGMGSATDVRMSSTSFTRTHQGGWWDPLAETFLIDPVIYPNGVAITDVDLFFKSKDTDGLPVNIQIRTTDNGYPSRTVVPMTQISKLPADVNISEDATTATNFAFDGPVHLASGEYALVVFTNSLKYESWISELGENIVGTNRKVSDQPYAGVLFKSQNSSTWTAEQNQDLTFKINRAKYTIGATADAVFKDGTSAA</sequence>
<evidence type="ECO:0000313" key="2">
    <source>
        <dbReference type="EMBL" id="SVA73960.1"/>
    </source>
</evidence>
<gene>
    <name evidence="2" type="ORF">METZ01_LOCUS126814</name>
</gene>
<protein>
    <recommendedName>
        <fullName evidence="1">DUF4815 domain-containing protein</fullName>
    </recommendedName>
</protein>
<feature type="non-terminal residue" evidence="2">
    <location>
        <position position="1555"/>
    </location>
</feature>
<dbReference type="EMBL" id="UINC01017752">
    <property type="protein sequence ID" value="SVA73960.1"/>
    <property type="molecule type" value="Genomic_DNA"/>
</dbReference>
<evidence type="ECO:0000259" key="1">
    <source>
        <dbReference type="Pfam" id="PF16075"/>
    </source>
</evidence>
<organism evidence="2">
    <name type="scientific">marine metagenome</name>
    <dbReference type="NCBI Taxonomy" id="408172"/>
    <lineage>
        <taxon>unclassified sequences</taxon>
        <taxon>metagenomes</taxon>
        <taxon>ecological metagenomes</taxon>
    </lineage>
</organism>